<dbReference type="SFLD" id="SFLDS00019">
    <property type="entry name" value="Glutathione_Transferase_(cytos"/>
    <property type="match status" value="1"/>
</dbReference>
<dbReference type="InterPro" id="IPR050213">
    <property type="entry name" value="GST_superfamily"/>
</dbReference>
<evidence type="ECO:0000256" key="2">
    <source>
        <dbReference type="ARBA" id="ARBA00005861"/>
    </source>
</evidence>
<dbReference type="PROSITE" id="PS50405">
    <property type="entry name" value="GST_CTER"/>
    <property type="match status" value="1"/>
</dbReference>
<dbReference type="RefSeq" id="XP_013780757.1">
    <property type="nucleotide sequence ID" value="XM_013925303.2"/>
</dbReference>
<dbReference type="PROSITE" id="PS50404">
    <property type="entry name" value="GST_NTER"/>
    <property type="match status" value="1"/>
</dbReference>
<evidence type="ECO:0000313" key="9">
    <source>
        <dbReference type="RefSeq" id="XP_013780757.1"/>
    </source>
</evidence>
<dbReference type="InterPro" id="IPR003081">
    <property type="entry name" value="GST_mu"/>
</dbReference>
<reference evidence="9" key="1">
    <citation type="submission" date="2025-08" db="UniProtKB">
        <authorList>
            <consortium name="RefSeq"/>
        </authorList>
    </citation>
    <scope>IDENTIFICATION</scope>
    <source>
        <tissue evidence="9">Muscle</tissue>
    </source>
</reference>
<dbReference type="PANTHER" id="PTHR11571:SF222">
    <property type="entry name" value="GLUTATHIONE TRANSFERASE"/>
    <property type="match status" value="1"/>
</dbReference>
<dbReference type="SFLD" id="SFLDG00363">
    <property type="entry name" value="AMPS_(cytGST):_Alpha-__Mu-__Pi"/>
    <property type="match status" value="1"/>
</dbReference>
<dbReference type="CDD" id="cd03075">
    <property type="entry name" value="GST_N_Mu"/>
    <property type="match status" value="1"/>
</dbReference>
<feature type="domain" description="GST C-terminal" evidence="7">
    <location>
        <begin position="92"/>
        <end position="210"/>
    </location>
</feature>
<keyword evidence="4" id="KW-0808">Transferase</keyword>
<protein>
    <recommendedName>
        <fullName evidence="3">glutathione transferase</fullName>
        <ecNumber evidence="3">2.5.1.18</ecNumber>
    </recommendedName>
</protein>
<comment type="catalytic activity">
    <reaction evidence="5">
        <text>RX + glutathione = an S-substituted glutathione + a halide anion + H(+)</text>
        <dbReference type="Rhea" id="RHEA:16437"/>
        <dbReference type="ChEBI" id="CHEBI:15378"/>
        <dbReference type="ChEBI" id="CHEBI:16042"/>
        <dbReference type="ChEBI" id="CHEBI:17792"/>
        <dbReference type="ChEBI" id="CHEBI:57925"/>
        <dbReference type="ChEBI" id="CHEBI:90779"/>
        <dbReference type="EC" id="2.5.1.18"/>
    </reaction>
</comment>
<dbReference type="InterPro" id="IPR040079">
    <property type="entry name" value="Glutathione_S-Trfase"/>
</dbReference>
<dbReference type="SFLD" id="SFLDG01205">
    <property type="entry name" value="AMPS.1"/>
    <property type="match status" value="1"/>
</dbReference>
<feature type="domain" description="GST N-terminal" evidence="6">
    <location>
        <begin position="3"/>
        <end position="90"/>
    </location>
</feature>
<dbReference type="InterPro" id="IPR036282">
    <property type="entry name" value="Glutathione-S-Trfase_C_sf"/>
</dbReference>
<dbReference type="PRINTS" id="PR01267">
    <property type="entry name" value="GSTRNSFRASEM"/>
</dbReference>
<dbReference type="Pfam" id="PF14497">
    <property type="entry name" value="GST_C_3"/>
    <property type="match status" value="1"/>
</dbReference>
<keyword evidence="8" id="KW-1185">Reference proteome</keyword>
<dbReference type="SUPFAM" id="SSF52833">
    <property type="entry name" value="Thioredoxin-like"/>
    <property type="match status" value="1"/>
</dbReference>
<evidence type="ECO:0000256" key="3">
    <source>
        <dbReference type="ARBA" id="ARBA00012452"/>
    </source>
</evidence>
<accession>A0ABM1BF64</accession>
<dbReference type="InterPro" id="IPR036249">
    <property type="entry name" value="Thioredoxin-like_sf"/>
</dbReference>
<name>A0ABM1BF64_LIMPO</name>
<dbReference type="SUPFAM" id="SSF47616">
    <property type="entry name" value="GST C-terminal domain-like"/>
    <property type="match status" value="1"/>
</dbReference>
<dbReference type="PANTHER" id="PTHR11571">
    <property type="entry name" value="GLUTATHIONE S-TRANSFERASE"/>
    <property type="match status" value="1"/>
</dbReference>
<dbReference type="Gene3D" id="1.20.1050.10">
    <property type="match status" value="1"/>
</dbReference>
<evidence type="ECO:0000256" key="4">
    <source>
        <dbReference type="ARBA" id="ARBA00022679"/>
    </source>
</evidence>
<evidence type="ECO:0000259" key="7">
    <source>
        <dbReference type="PROSITE" id="PS50405"/>
    </source>
</evidence>
<comment type="function">
    <text evidence="1">Conjugation of reduced glutathione to a wide number of exogenous and endogenous hydrophobic electrophiles.</text>
</comment>
<dbReference type="EC" id="2.5.1.18" evidence="3"/>
<dbReference type="InterPro" id="IPR004046">
    <property type="entry name" value="GST_C"/>
</dbReference>
<proteinExistence type="inferred from homology"/>
<dbReference type="Pfam" id="PF02798">
    <property type="entry name" value="GST_N"/>
    <property type="match status" value="1"/>
</dbReference>
<evidence type="ECO:0000313" key="8">
    <source>
        <dbReference type="Proteomes" id="UP000694941"/>
    </source>
</evidence>
<dbReference type="InterPro" id="IPR004045">
    <property type="entry name" value="Glutathione_S-Trfase_N"/>
</dbReference>
<evidence type="ECO:0000256" key="1">
    <source>
        <dbReference type="ARBA" id="ARBA00003701"/>
    </source>
</evidence>
<evidence type="ECO:0000256" key="5">
    <source>
        <dbReference type="ARBA" id="ARBA00047960"/>
    </source>
</evidence>
<sequence length="226" mass="26539">MATKPILGYWNIRGLAQPIRLLLSYNETEFEDKRYNCGPPPDFDRSSWLNEKHSLGLDFPNLPYYIDGDTKISQSGAILHHLARKYKMDGETEQEKIRIDMAEQQLVDFRMGFIRFAYSPDFESLKEGYLKDLPNQLKLFSNFLGKNKWFAGEKLSYVDFIIYEMLDQHRILAPDCYKDFPNLKEFLDRFEGLPTIQLYMKSDSYIKWPLNGDMAKFGSRLQSPSQ</sequence>
<dbReference type="Proteomes" id="UP000694941">
    <property type="component" value="Unplaced"/>
</dbReference>
<gene>
    <name evidence="9" type="primary">LOC106465106</name>
</gene>
<comment type="similarity">
    <text evidence="2">Belongs to the GST superfamily. Mu family.</text>
</comment>
<dbReference type="GeneID" id="106465106"/>
<dbReference type="CDD" id="cd03209">
    <property type="entry name" value="GST_C_Mu"/>
    <property type="match status" value="1"/>
</dbReference>
<dbReference type="InterPro" id="IPR010987">
    <property type="entry name" value="Glutathione-S-Trfase_C-like"/>
</dbReference>
<organism evidence="8 9">
    <name type="scientific">Limulus polyphemus</name>
    <name type="common">Atlantic horseshoe crab</name>
    <dbReference type="NCBI Taxonomy" id="6850"/>
    <lineage>
        <taxon>Eukaryota</taxon>
        <taxon>Metazoa</taxon>
        <taxon>Ecdysozoa</taxon>
        <taxon>Arthropoda</taxon>
        <taxon>Chelicerata</taxon>
        <taxon>Merostomata</taxon>
        <taxon>Xiphosura</taxon>
        <taxon>Limulidae</taxon>
        <taxon>Limulus</taxon>
    </lineage>
</organism>
<evidence type="ECO:0000259" key="6">
    <source>
        <dbReference type="PROSITE" id="PS50404"/>
    </source>
</evidence>
<dbReference type="Gene3D" id="3.40.30.10">
    <property type="entry name" value="Glutaredoxin"/>
    <property type="match status" value="1"/>
</dbReference>